<dbReference type="Proteomes" id="UP000887579">
    <property type="component" value="Unplaced"/>
</dbReference>
<name>A0AC34GME2_9BILA</name>
<accession>A0AC34GME2</accession>
<sequence length="62" mass="7352">MDIRGKRDTSKKKILFDIAEIKDVMINLYRDVDPKKKKDRPQIVGYVNINTNQILSRHPVER</sequence>
<proteinExistence type="predicted"/>
<reference evidence="2" key="1">
    <citation type="submission" date="2022-11" db="UniProtKB">
        <authorList>
            <consortium name="WormBaseParasite"/>
        </authorList>
    </citation>
    <scope>IDENTIFICATION</scope>
</reference>
<organism evidence="1 2">
    <name type="scientific">Panagrolaimus sp. ES5</name>
    <dbReference type="NCBI Taxonomy" id="591445"/>
    <lineage>
        <taxon>Eukaryota</taxon>
        <taxon>Metazoa</taxon>
        <taxon>Ecdysozoa</taxon>
        <taxon>Nematoda</taxon>
        <taxon>Chromadorea</taxon>
        <taxon>Rhabditida</taxon>
        <taxon>Tylenchina</taxon>
        <taxon>Panagrolaimomorpha</taxon>
        <taxon>Panagrolaimoidea</taxon>
        <taxon>Panagrolaimidae</taxon>
        <taxon>Panagrolaimus</taxon>
    </lineage>
</organism>
<evidence type="ECO:0000313" key="1">
    <source>
        <dbReference type="Proteomes" id="UP000887579"/>
    </source>
</evidence>
<dbReference type="WBParaSite" id="ES5_v2.g30773.t1">
    <property type="protein sequence ID" value="ES5_v2.g30773.t1"/>
    <property type="gene ID" value="ES5_v2.g30773"/>
</dbReference>
<protein>
    <submittedName>
        <fullName evidence="2">Uncharacterized protein</fullName>
    </submittedName>
</protein>
<evidence type="ECO:0000313" key="2">
    <source>
        <dbReference type="WBParaSite" id="ES5_v2.g30773.t1"/>
    </source>
</evidence>